<dbReference type="RefSeq" id="WP_135328167.1">
    <property type="nucleotide sequence ID" value="NZ_SRJC01000004.1"/>
</dbReference>
<dbReference type="CDD" id="cd06261">
    <property type="entry name" value="TM_PBP2"/>
    <property type="match status" value="1"/>
</dbReference>
<protein>
    <submittedName>
        <fullName evidence="10">ABC transporter permease subunit</fullName>
    </submittedName>
</protein>
<dbReference type="Proteomes" id="UP000297982">
    <property type="component" value="Unassembled WGS sequence"/>
</dbReference>
<evidence type="ECO:0000256" key="2">
    <source>
        <dbReference type="ARBA" id="ARBA00022448"/>
    </source>
</evidence>
<comment type="similarity">
    <text evidence="8">Belongs to the binding-protein-dependent transport system permease family.</text>
</comment>
<dbReference type="STRING" id="192814.GCA_900166575_03688"/>
<dbReference type="PROSITE" id="PS50928">
    <property type="entry name" value="ABC_TM1"/>
    <property type="match status" value="1"/>
</dbReference>
<evidence type="ECO:0000256" key="6">
    <source>
        <dbReference type="ARBA" id="ARBA00022989"/>
    </source>
</evidence>
<organism evidence="10 11">
    <name type="scientific">Halobacillus salinus</name>
    <dbReference type="NCBI Taxonomy" id="192814"/>
    <lineage>
        <taxon>Bacteria</taxon>
        <taxon>Bacillati</taxon>
        <taxon>Bacillota</taxon>
        <taxon>Bacilli</taxon>
        <taxon>Bacillales</taxon>
        <taxon>Bacillaceae</taxon>
        <taxon>Halobacillus</taxon>
    </lineage>
</organism>
<dbReference type="Pfam" id="PF00528">
    <property type="entry name" value="BPD_transp_1"/>
    <property type="match status" value="1"/>
</dbReference>
<dbReference type="PANTHER" id="PTHR43357">
    <property type="entry name" value="INNER MEMBRANE ABC TRANSPORTER PERMEASE PROTEIN YDCV"/>
    <property type="match status" value="1"/>
</dbReference>
<comment type="subcellular location">
    <subcellularLocation>
        <location evidence="1">Cell inner membrane</location>
        <topology evidence="1">Multi-pass membrane protein</topology>
    </subcellularLocation>
    <subcellularLocation>
        <location evidence="8">Cell membrane</location>
        <topology evidence="8">Multi-pass membrane protein</topology>
    </subcellularLocation>
</comment>
<keyword evidence="2 8" id="KW-0813">Transport</keyword>
<dbReference type="Gene3D" id="1.10.3720.10">
    <property type="entry name" value="MetI-like"/>
    <property type="match status" value="1"/>
</dbReference>
<keyword evidence="5 8" id="KW-0812">Transmembrane</keyword>
<dbReference type="SUPFAM" id="SSF161098">
    <property type="entry name" value="MetI-like"/>
    <property type="match status" value="1"/>
</dbReference>
<comment type="caution">
    <text evidence="10">The sequence shown here is derived from an EMBL/GenBank/DDBJ whole genome shotgun (WGS) entry which is preliminary data.</text>
</comment>
<evidence type="ECO:0000256" key="7">
    <source>
        <dbReference type="ARBA" id="ARBA00023136"/>
    </source>
</evidence>
<feature type="transmembrane region" description="Helical" evidence="8">
    <location>
        <begin position="98"/>
        <end position="122"/>
    </location>
</feature>
<dbReference type="GO" id="GO:0055085">
    <property type="term" value="P:transmembrane transport"/>
    <property type="evidence" value="ECO:0007669"/>
    <property type="project" value="InterPro"/>
</dbReference>
<proteinExistence type="inferred from homology"/>
<evidence type="ECO:0000256" key="5">
    <source>
        <dbReference type="ARBA" id="ARBA00022692"/>
    </source>
</evidence>
<keyword evidence="4" id="KW-0997">Cell inner membrane</keyword>
<evidence type="ECO:0000313" key="10">
    <source>
        <dbReference type="EMBL" id="TGB01864.1"/>
    </source>
</evidence>
<evidence type="ECO:0000256" key="4">
    <source>
        <dbReference type="ARBA" id="ARBA00022519"/>
    </source>
</evidence>
<gene>
    <name evidence="10" type="ORF">E4663_14605</name>
</gene>
<dbReference type="PANTHER" id="PTHR43357:SF4">
    <property type="entry name" value="INNER MEMBRANE ABC TRANSPORTER PERMEASE PROTEIN YDCV"/>
    <property type="match status" value="1"/>
</dbReference>
<evidence type="ECO:0000313" key="11">
    <source>
        <dbReference type="Proteomes" id="UP000297982"/>
    </source>
</evidence>
<keyword evidence="7 8" id="KW-0472">Membrane</keyword>
<keyword evidence="3" id="KW-1003">Cell membrane</keyword>
<feature type="domain" description="ABC transmembrane type-1" evidence="9">
    <location>
        <begin position="60"/>
        <end position="248"/>
    </location>
</feature>
<sequence length="266" mass="29752">MRHYKIRFYVLASFLFLFPALLLVLQSLSKTWRFQRGEGIRFQLDSFQVLLSDPNLWSATGWSITIGLLVLLINLVVGITTGKALTSLSFRGKSFIEAVMLAPILVPVLAIAIGLHLFMIRIGLADTALGVVLIHLVPTVPYSIKIFQNAYQQLGRSMLDQPVILGSNPWHQLVTIELPLMKPAIRSVTFLTIVISLSQYAITSIVGGGTIITLPMVFFPFLDTANASIMAAFSVWFAMIPFFLYMIVEALLWLLPYSKKMRRTTT</sequence>
<reference evidence="10 11" key="1">
    <citation type="journal article" date="2003" name="Int. J. Syst. Evol. Microbiol.">
        <title>Halobacillus salinus sp. nov., isolated from a salt lake on the coast of the East Sea in Korea.</title>
        <authorList>
            <person name="Yoon J.H."/>
            <person name="Kang K.H."/>
            <person name="Park Y.H."/>
        </authorList>
    </citation>
    <scope>NUCLEOTIDE SEQUENCE [LARGE SCALE GENOMIC DNA]</scope>
    <source>
        <strain evidence="10 11">HSL-3</strain>
    </source>
</reference>
<keyword evidence="6 8" id="KW-1133">Transmembrane helix</keyword>
<feature type="transmembrane region" description="Helical" evidence="8">
    <location>
        <begin position="128"/>
        <end position="147"/>
    </location>
</feature>
<feature type="transmembrane region" description="Helical" evidence="8">
    <location>
        <begin position="188"/>
        <end position="221"/>
    </location>
</feature>
<evidence type="ECO:0000256" key="3">
    <source>
        <dbReference type="ARBA" id="ARBA00022475"/>
    </source>
</evidence>
<feature type="transmembrane region" description="Helical" evidence="8">
    <location>
        <begin position="233"/>
        <end position="255"/>
    </location>
</feature>
<evidence type="ECO:0000256" key="8">
    <source>
        <dbReference type="RuleBase" id="RU363032"/>
    </source>
</evidence>
<evidence type="ECO:0000256" key="1">
    <source>
        <dbReference type="ARBA" id="ARBA00004429"/>
    </source>
</evidence>
<evidence type="ECO:0000259" key="9">
    <source>
        <dbReference type="PROSITE" id="PS50928"/>
    </source>
</evidence>
<dbReference type="InterPro" id="IPR035906">
    <property type="entry name" value="MetI-like_sf"/>
</dbReference>
<feature type="transmembrane region" description="Helical" evidence="8">
    <location>
        <begin position="56"/>
        <end position="77"/>
    </location>
</feature>
<dbReference type="InterPro" id="IPR000515">
    <property type="entry name" value="MetI-like"/>
</dbReference>
<keyword evidence="11" id="KW-1185">Reference proteome</keyword>
<dbReference type="AlphaFoldDB" id="A0A4Z0GYV1"/>
<dbReference type="EMBL" id="SRJC01000004">
    <property type="protein sequence ID" value="TGB01864.1"/>
    <property type="molecule type" value="Genomic_DNA"/>
</dbReference>
<name>A0A4Z0GYV1_9BACI</name>
<accession>A0A4Z0GYV1</accession>
<dbReference type="GO" id="GO:0005886">
    <property type="term" value="C:plasma membrane"/>
    <property type="evidence" value="ECO:0007669"/>
    <property type="project" value="UniProtKB-SubCell"/>
</dbReference>